<dbReference type="KEGG" id="bhc:JFL75_09210"/>
<dbReference type="PANTHER" id="PTHR44591">
    <property type="entry name" value="STRESS RESPONSE REGULATOR PROTEIN 1"/>
    <property type="match status" value="1"/>
</dbReference>
<dbReference type="PROSITE" id="PS50110">
    <property type="entry name" value="RESPONSE_REGULATORY"/>
    <property type="match status" value="1"/>
</dbReference>
<evidence type="ECO:0000313" key="4">
    <source>
        <dbReference type="EMBL" id="QQO11076.1"/>
    </source>
</evidence>
<dbReference type="Pfam" id="PF00072">
    <property type="entry name" value="Response_reg"/>
    <property type="match status" value="1"/>
</dbReference>
<dbReference type="PANTHER" id="PTHR44591:SF25">
    <property type="entry name" value="CHEMOTAXIS TWO-COMPONENT RESPONSE REGULATOR"/>
    <property type="match status" value="1"/>
</dbReference>
<name>A0A7T8BC53_9SPIR</name>
<keyword evidence="1 2" id="KW-0597">Phosphoprotein</keyword>
<dbReference type="AlphaFoldDB" id="A0A7T8BC53"/>
<dbReference type="InterPro" id="IPR011006">
    <property type="entry name" value="CheY-like_superfamily"/>
</dbReference>
<evidence type="ECO:0000313" key="5">
    <source>
        <dbReference type="Proteomes" id="UP000595917"/>
    </source>
</evidence>
<evidence type="ECO:0000256" key="1">
    <source>
        <dbReference type="ARBA" id="ARBA00022553"/>
    </source>
</evidence>
<keyword evidence="5" id="KW-1185">Reference proteome</keyword>
<dbReference type="InterPro" id="IPR050595">
    <property type="entry name" value="Bact_response_regulator"/>
</dbReference>
<dbReference type="InterPro" id="IPR001789">
    <property type="entry name" value="Sig_transdc_resp-reg_receiver"/>
</dbReference>
<dbReference type="SUPFAM" id="SSF52172">
    <property type="entry name" value="CheY-like"/>
    <property type="match status" value="1"/>
</dbReference>
<protein>
    <submittedName>
        <fullName evidence="4">Response regulator</fullName>
    </submittedName>
</protein>
<evidence type="ECO:0000259" key="3">
    <source>
        <dbReference type="PROSITE" id="PS50110"/>
    </source>
</evidence>
<feature type="modified residue" description="4-aspartylphosphate" evidence="2">
    <location>
        <position position="54"/>
    </location>
</feature>
<evidence type="ECO:0000256" key="2">
    <source>
        <dbReference type="PROSITE-ProRule" id="PRU00169"/>
    </source>
</evidence>
<dbReference type="RefSeq" id="WP_215628385.1">
    <property type="nucleotide sequence ID" value="NZ_CP067089.2"/>
</dbReference>
<dbReference type="Proteomes" id="UP000595917">
    <property type="component" value="Chromosome"/>
</dbReference>
<feature type="domain" description="Response regulatory" evidence="3">
    <location>
        <begin position="3"/>
        <end position="121"/>
    </location>
</feature>
<organism evidence="4 5">
    <name type="scientific">Breznakiella homolactica</name>
    <dbReference type="NCBI Taxonomy" id="2798577"/>
    <lineage>
        <taxon>Bacteria</taxon>
        <taxon>Pseudomonadati</taxon>
        <taxon>Spirochaetota</taxon>
        <taxon>Spirochaetia</taxon>
        <taxon>Spirochaetales</taxon>
        <taxon>Breznakiellaceae</taxon>
        <taxon>Breznakiella</taxon>
    </lineage>
</organism>
<reference evidence="4" key="1">
    <citation type="submission" date="2021-01" db="EMBL/GenBank/DDBJ databases">
        <title>Description of Breznakiella homolactica.</title>
        <authorList>
            <person name="Song Y."/>
            <person name="Brune A."/>
        </authorList>
    </citation>
    <scope>NUCLEOTIDE SEQUENCE</scope>
    <source>
        <strain evidence="4">RmG30</strain>
    </source>
</reference>
<gene>
    <name evidence="4" type="ORF">JFL75_09210</name>
</gene>
<proteinExistence type="predicted"/>
<sequence>MKTILVVDDSRIMRNIVKNTFSAMRIPCQYVEAANGREALKQLESQKIHLVLLDWNMPELSGLEFLKKVRSMDEYKDMPIIMVTSEAARYNVIEALKNGATDYIIKPVNEKIFTEKLSKISL</sequence>
<dbReference type="GO" id="GO:0000160">
    <property type="term" value="P:phosphorelay signal transduction system"/>
    <property type="evidence" value="ECO:0007669"/>
    <property type="project" value="InterPro"/>
</dbReference>
<dbReference type="SMART" id="SM00448">
    <property type="entry name" value="REC"/>
    <property type="match status" value="1"/>
</dbReference>
<dbReference type="EMBL" id="CP067089">
    <property type="protein sequence ID" value="QQO11076.1"/>
    <property type="molecule type" value="Genomic_DNA"/>
</dbReference>
<accession>A0A7T8BC53</accession>
<dbReference type="Gene3D" id="3.40.50.2300">
    <property type="match status" value="1"/>
</dbReference>